<evidence type="ECO:0000313" key="4">
    <source>
        <dbReference type="Proteomes" id="UP000682733"/>
    </source>
</evidence>
<sequence>MNLYTSTWTTTTTEQMHTNLERENGSFMWFQIVIEVLLRSRSPEQYEKEVGELIARAKQQYKNNPTQLALIDQYHNKGYPGKPKIAAVLHELESTITWYTRECFLYRMLNKALRKQDIDMLYAFGFFIRRLHKELKKEQGEQIQKLKITTQSEPTLNRESTNHEKATSDILRGGSADSNSVEVKPNVEEKSNETVAEGPEPTVASIIHVYRGRGISNEELTKLKEGIGKTISINSFFSTTRNVTVALGFTQLVEKTADKQLVLFEVEADLCLQGAKPFADISHLSDNKSEEVLFMLGSLFRIVDVNKEDHLSDIWTVKLILCSDEDDRLKDVLERFKRQLPKKTNLYDLGNVLFEMGAYEHAQKCYTRHMCTAEDPLKEVTSVLCIKLGEIARIQKKYDFALKCLKKVSWCGPFKRWIRVC</sequence>
<accession>A0A8S2JB86</accession>
<dbReference type="InterPro" id="IPR011990">
    <property type="entry name" value="TPR-like_helical_dom_sf"/>
</dbReference>
<gene>
    <name evidence="2" type="ORF">OVA965_LOCUS15539</name>
    <name evidence="3" type="ORF">TMI583_LOCUS15545</name>
</gene>
<evidence type="ECO:0000313" key="2">
    <source>
        <dbReference type="EMBL" id="CAF1021744.1"/>
    </source>
</evidence>
<dbReference type="EMBL" id="CAJNOK010007013">
    <property type="protein sequence ID" value="CAF1021744.1"/>
    <property type="molecule type" value="Genomic_DNA"/>
</dbReference>
<dbReference type="Proteomes" id="UP000677228">
    <property type="component" value="Unassembled WGS sequence"/>
</dbReference>
<dbReference type="EMBL" id="CAJOBA010007021">
    <property type="protein sequence ID" value="CAF3790325.1"/>
    <property type="molecule type" value="Genomic_DNA"/>
</dbReference>
<dbReference type="SUPFAM" id="SSF48452">
    <property type="entry name" value="TPR-like"/>
    <property type="match status" value="1"/>
</dbReference>
<feature type="compositionally biased region" description="Polar residues" evidence="1">
    <location>
        <begin position="147"/>
        <end position="159"/>
    </location>
</feature>
<dbReference type="Proteomes" id="UP000682733">
    <property type="component" value="Unassembled WGS sequence"/>
</dbReference>
<name>A0A8S2JB86_9BILA</name>
<proteinExistence type="predicted"/>
<organism evidence="3 4">
    <name type="scientific">Didymodactylos carnosus</name>
    <dbReference type="NCBI Taxonomy" id="1234261"/>
    <lineage>
        <taxon>Eukaryota</taxon>
        <taxon>Metazoa</taxon>
        <taxon>Spiralia</taxon>
        <taxon>Gnathifera</taxon>
        <taxon>Rotifera</taxon>
        <taxon>Eurotatoria</taxon>
        <taxon>Bdelloidea</taxon>
        <taxon>Philodinida</taxon>
        <taxon>Philodinidae</taxon>
        <taxon>Didymodactylos</taxon>
    </lineage>
</organism>
<dbReference type="Gene3D" id="3.90.176.10">
    <property type="entry name" value="Toxin ADP-ribosyltransferase, Chain A, domain 1"/>
    <property type="match status" value="1"/>
</dbReference>
<dbReference type="Gene3D" id="1.25.40.10">
    <property type="entry name" value="Tetratricopeptide repeat domain"/>
    <property type="match status" value="1"/>
</dbReference>
<protein>
    <submittedName>
        <fullName evidence="3">Uncharacterized protein</fullName>
    </submittedName>
</protein>
<reference evidence="3" key="1">
    <citation type="submission" date="2021-02" db="EMBL/GenBank/DDBJ databases">
        <authorList>
            <person name="Nowell W R."/>
        </authorList>
    </citation>
    <scope>NUCLEOTIDE SEQUENCE</scope>
</reference>
<dbReference type="AlphaFoldDB" id="A0A8S2JB86"/>
<comment type="caution">
    <text evidence="3">The sequence shown here is derived from an EMBL/GenBank/DDBJ whole genome shotgun (WGS) entry which is preliminary data.</text>
</comment>
<feature type="region of interest" description="Disordered" evidence="1">
    <location>
        <begin position="145"/>
        <end position="198"/>
    </location>
</feature>
<dbReference type="SUPFAM" id="SSF56399">
    <property type="entry name" value="ADP-ribosylation"/>
    <property type="match status" value="1"/>
</dbReference>
<evidence type="ECO:0000313" key="3">
    <source>
        <dbReference type="EMBL" id="CAF3790325.1"/>
    </source>
</evidence>
<evidence type="ECO:0000256" key="1">
    <source>
        <dbReference type="SAM" id="MobiDB-lite"/>
    </source>
</evidence>